<keyword evidence="1" id="KW-0812">Transmembrane</keyword>
<keyword evidence="3" id="KW-1185">Reference proteome</keyword>
<proteinExistence type="predicted"/>
<feature type="transmembrane region" description="Helical" evidence="1">
    <location>
        <begin position="36"/>
        <end position="57"/>
    </location>
</feature>
<sequence length="113" mass="12483">MSIPIILKEMNNVIRFLVETSSLGLLVAIGLRSGNIAFKIGIGIIIPVIIILFWSHYMAPMSSARLTELARIIAEVLIFGSTTFLISLSFDWKVALTYIVIVVPNTILDHVLT</sequence>
<organism evidence="2 3">
    <name type="scientific">Companilactobacillus keshanensis</name>
    <dbReference type="NCBI Taxonomy" id="2486003"/>
    <lineage>
        <taxon>Bacteria</taxon>
        <taxon>Bacillati</taxon>
        <taxon>Bacillota</taxon>
        <taxon>Bacilli</taxon>
        <taxon>Lactobacillales</taxon>
        <taxon>Lactobacillaceae</taxon>
        <taxon>Companilactobacillus</taxon>
    </lineage>
</organism>
<dbReference type="RefSeq" id="WP_125677205.1">
    <property type="nucleotide sequence ID" value="NZ_JBHTOI010000041.1"/>
</dbReference>
<keyword evidence="1" id="KW-1133">Transmembrane helix</keyword>
<protein>
    <submittedName>
        <fullName evidence="2">DUF2568 domain-containing protein</fullName>
    </submittedName>
</protein>
<evidence type="ECO:0000313" key="3">
    <source>
        <dbReference type="Proteomes" id="UP001597251"/>
    </source>
</evidence>
<dbReference type="Proteomes" id="UP001597251">
    <property type="component" value="Unassembled WGS sequence"/>
</dbReference>
<accession>A0ABW4BVM0</accession>
<comment type="caution">
    <text evidence="2">The sequence shown here is derived from an EMBL/GenBank/DDBJ whole genome shotgun (WGS) entry which is preliminary data.</text>
</comment>
<feature type="transmembrane region" description="Helical" evidence="1">
    <location>
        <begin position="69"/>
        <end position="88"/>
    </location>
</feature>
<dbReference type="InterPro" id="IPR021214">
    <property type="entry name" value="DUF2568"/>
</dbReference>
<keyword evidence="1" id="KW-0472">Membrane</keyword>
<reference evidence="3" key="1">
    <citation type="journal article" date="2019" name="Int. J. Syst. Evol. Microbiol.">
        <title>The Global Catalogue of Microorganisms (GCM) 10K type strain sequencing project: providing services to taxonomists for standard genome sequencing and annotation.</title>
        <authorList>
            <consortium name="The Broad Institute Genomics Platform"/>
            <consortium name="The Broad Institute Genome Sequencing Center for Infectious Disease"/>
            <person name="Wu L."/>
            <person name="Ma J."/>
        </authorList>
    </citation>
    <scope>NUCLEOTIDE SEQUENCE [LARGE SCALE GENOMIC DNA]</scope>
    <source>
        <strain evidence="3">CCM 8936</strain>
    </source>
</reference>
<dbReference type="EMBL" id="JBHTOI010000041">
    <property type="protein sequence ID" value="MFD1418489.1"/>
    <property type="molecule type" value="Genomic_DNA"/>
</dbReference>
<evidence type="ECO:0000256" key="1">
    <source>
        <dbReference type="SAM" id="Phobius"/>
    </source>
</evidence>
<dbReference type="Pfam" id="PF10823">
    <property type="entry name" value="DUF2568"/>
    <property type="match status" value="1"/>
</dbReference>
<gene>
    <name evidence="2" type="ORF">ACFQ42_07030</name>
</gene>
<evidence type="ECO:0000313" key="2">
    <source>
        <dbReference type="EMBL" id="MFD1418489.1"/>
    </source>
</evidence>
<name>A0ABW4BVM0_9LACO</name>